<evidence type="ECO:0000313" key="2">
    <source>
        <dbReference type="EMBL" id="RYR45977.1"/>
    </source>
</evidence>
<keyword evidence="3" id="KW-1185">Reference proteome</keyword>
<evidence type="ECO:0000256" key="1">
    <source>
        <dbReference type="SAM" id="MobiDB-lite"/>
    </source>
</evidence>
<gene>
    <name evidence="2" type="ORF">Ahy_A07g031747</name>
</gene>
<proteinExistence type="predicted"/>
<accession>A0A445C4U3</accession>
<dbReference type="Proteomes" id="UP000289738">
    <property type="component" value="Chromosome A07"/>
</dbReference>
<dbReference type="EMBL" id="SDMP01000007">
    <property type="protein sequence ID" value="RYR45977.1"/>
    <property type="molecule type" value="Genomic_DNA"/>
</dbReference>
<comment type="caution">
    <text evidence="2">The sequence shown here is derived from an EMBL/GenBank/DDBJ whole genome shotgun (WGS) entry which is preliminary data.</text>
</comment>
<feature type="compositionally biased region" description="Polar residues" evidence="1">
    <location>
        <begin position="104"/>
        <end position="120"/>
    </location>
</feature>
<dbReference type="AlphaFoldDB" id="A0A445C4U3"/>
<evidence type="ECO:0000313" key="3">
    <source>
        <dbReference type="Proteomes" id="UP000289738"/>
    </source>
</evidence>
<reference evidence="2 3" key="1">
    <citation type="submission" date="2019-01" db="EMBL/GenBank/DDBJ databases">
        <title>Sequencing of cultivated peanut Arachis hypogaea provides insights into genome evolution and oil improvement.</title>
        <authorList>
            <person name="Chen X."/>
        </authorList>
    </citation>
    <scope>NUCLEOTIDE SEQUENCE [LARGE SCALE GENOMIC DNA]</scope>
    <source>
        <strain evidence="3">cv. Fuhuasheng</strain>
        <tissue evidence="2">Leaves</tissue>
    </source>
</reference>
<feature type="region of interest" description="Disordered" evidence="1">
    <location>
        <begin position="95"/>
        <end position="126"/>
    </location>
</feature>
<protein>
    <submittedName>
        <fullName evidence="2">Uncharacterized protein</fullName>
    </submittedName>
</protein>
<name>A0A445C4U3_ARAHY</name>
<organism evidence="2 3">
    <name type="scientific">Arachis hypogaea</name>
    <name type="common">Peanut</name>
    <dbReference type="NCBI Taxonomy" id="3818"/>
    <lineage>
        <taxon>Eukaryota</taxon>
        <taxon>Viridiplantae</taxon>
        <taxon>Streptophyta</taxon>
        <taxon>Embryophyta</taxon>
        <taxon>Tracheophyta</taxon>
        <taxon>Spermatophyta</taxon>
        <taxon>Magnoliopsida</taxon>
        <taxon>eudicotyledons</taxon>
        <taxon>Gunneridae</taxon>
        <taxon>Pentapetalae</taxon>
        <taxon>rosids</taxon>
        <taxon>fabids</taxon>
        <taxon>Fabales</taxon>
        <taxon>Fabaceae</taxon>
        <taxon>Papilionoideae</taxon>
        <taxon>50 kb inversion clade</taxon>
        <taxon>dalbergioids sensu lato</taxon>
        <taxon>Dalbergieae</taxon>
        <taxon>Pterocarpus clade</taxon>
        <taxon>Arachis</taxon>
    </lineage>
</organism>
<sequence length="168" mass="18930">MKSPSGRTIVLRFNERLQPVGNEAGILSDVLGLLGFDYTKFPICEKDWRKVRSKDKIYNECVKERIAKIEQHDESSRLLSQNDLLAQALRKEHSSRVRGVDIGPTSSQVFSTNSHQSGNETQREETQRVLLELQAKLVAEKTKRQAMESPLRCLIQGQGGKLPPDVTA</sequence>